<feature type="transmembrane region" description="Helical" evidence="2">
    <location>
        <begin position="454"/>
        <end position="475"/>
    </location>
</feature>
<dbReference type="Gene3D" id="2.10.50.10">
    <property type="entry name" value="Tumor Necrosis Factor Receptor, subunit A, domain 2"/>
    <property type="match status" value="1"/>
</dbReference>
<evidence type="ECO:0000313" key="4">
    <source>
        <dbReference type="Proteomes" id="UP001165122"/>
    </source>
</evidence>
<feature type="transmembrane region" description="Helical" evidence="2">
    <location>
        <begin position="385"/>
        <end position="404"/>
    </location>
</feature>
<evidence type="ECO:0000256" key="2">
    <source>
        <dbReference type="SAM" id="Phobius"/>
    </source>
</evidence>
<feature type="transmembrane region" description="Helical" evidence="2">
    <location>
        <begin position="548"/>
        <end position="571"/>
    </location>
</feature>
<dbReference type="InterPro" id="IPR009030">
    <property type="entry name" value="Growth_fac_rcpt_cys_sf"/>
</dbReference>
<dbReference type="SMART" id="SM01411">
    <property type="entry name" value="Ephrin_rec_like"/>
    <property type="match status" value="7"/>
</dbReference>
<comment type="caution">
    <text evidence="3">The sequence shown here is derived from an EMBL/GenBank/DDBJ whole genome shotgun (WGS) entry which is preliminary data.</text>
</comment>
<accession>A0A9W7FT80</accession>
<feature type="transmembrane region" description="Helical" evidence="2">
    <location>
        <begin position="515"/>
        <end position="536"/>
    </location>
</feature>
<dbReference type="SUPFAM" id="SSF57184">
    <property type="entry name" value="Growth factor receptor domain"/>
    <property type="match status" value="2"/>
</dbReference>
<keyword evidence="2" id="KW-0472">Membrane</keyword>
<keyword evidence="2" id="KW-0812">Transmembrane</keyword>
<evidence type="ECO:0000256" key="1">
    <source>
        <dbReference type="SAM" id="MobiDB-lite"/>
    </source>
</evidence>
<reference evidence="4" key="1">
    <citation type="journal article" date="2023" name="Commun. Biol.">
        <title>Genome analysis of Parmales, the sister group of diatoms, reveals the evolutionary specialization of diatoms from phago-mixotrophs to photoautotrophs.</title>
        <authorList>
            <person name="Ban H."/>
            <person name="Sato S."/>
            <person name="Yoshikawa S."/>
            <person name="Yamada K."/>
            <person name="Nakamura Y."/>
            <person name="Ichinomiya M."/>
            <person name="Sato N."/>
            <person name="Blanc-Mathieu R."/>
            <person name="Endo H."/>
            <person name="Kuwata A."/>
            <person name="Ogata H."/>
        </authorList>
    </citation>
    <scope>NUCLEOTIDE SEQUENCE [LARGE SCALE GENOMIC DNA]</scope>
    <source>
        <strain evidence="4">NIES 3700</strain>
    </source>
</reference>
<protein>
    <recommendedName>
        <fullName evidence="5">Tyrosine-protein kinase ephrin type A/B receptor-like domain-containing protein</fullName>
    </recommendedName>
</protein>
<dbReference type="AlphaFoldDB" id="A0A9W7FT80"/>
<dbReference type="PANTHER" id="PTHR46967:SF2">
    <property type="entry name" value="SUSHI, VON WILLEBRAND FACTOR TYPE A, EGF AND PENTRAXIN DOMAIN-CONTAINING PROTEIN 1-LIKE"/>
    <property type="match status" value="1"/>
</dbReference>
<feature type="region of interest" description="Disordered" evidence="1">
    <location>
        <begin position="695"/>
        <end position="736"/>
    </location>
</feature>
<keyword evidence="2" id="KW-1133">Transmembrane helix</keyword>
<keyword evidence="4" id="KW-1185">Reference proteome</keyword>
<evidence type="ECO:0000313" key="3">
    <source>
        <dbReference type="EMBL" id="GMI18652.1"/>
    </source>
</evidence>
<organism evidence="3 4">
    <name type="scientific">Triparma laevis f. longispina</name>
    <dbReference type="NCBI Taxonomy" id="1714387"/>
    <lineage>
        <taxon>Eukaryota</taxon>
        <taxon>Sar</taxon>
        <taxon>Stramenopiles</taxon>
        <taxon>Ochrophyta</taxon>
        <taxon>Bolidophyceae</taxon>
        <taxon>Parmales</taxon>
        <taxon>Triparmaceae</taxon>
        <taxon>Triparma</taxon>
    </lineage>
</organism>
<dbReference type="OrthoDB" id="5950997at2759"/>
<proteinExistence type="predicted"/>
<sequence>MNSCEICQPSTYSVGETASCPSCDDNTNSDTVGATVCKFCNTGQIPNSNQQSCVNCDSGEFSNIGDTTCSQCVAGLYSSSGSGVCSYCGPGTYFTAASSTCTSCPGGQVSSNGAASCSDCVAGKKGDGNNNCDACPAGSFSAAGSTECDSSYPAGGTTCSDCEEAKFVALGAASCELCLAGTYSSSRAGEFSICAAGKFSSAGATSCSPCEGGFYSHGQSSGCSMCTSGKHSGDEAGECSVCSAGRYSGTGAPSCAICTAGKYSQLVSETEVRAQLHVLPGTYGGPGSSVCVDCGEGTYSEVGADSCINCPGGKYSGAKAGSCVNCEAGKFSGNAAASCETCLAGQGYVSEEGPLCAVCEEGYAAVGSGADLVCNEFTGSATQTIAIGFSIIGAVIAVVVFWCCRSARGKGSIEERALRASDSLERQSSPARGMSESAREKYDAVTSFIDSAQLYFKILLAYFQVAGGLSFAFRLRFPPMFTNFMNICKNVLSLDVISLMPLGCLTSKSNFHYNMLAYTFVPFSIGILMVLASNVLKNRSSDSAKQLANKIFGTFLALLFVILPSITIKIYSNFACHEFGGYGNYLKVDYSIDCDGTEHKVFSVYAFAYVAVFPIGTPLVYFFLLRRERDLLDPGQENFSFQLGSNEEGLKKAFEERAKLEETNPSLKRLEFLYKNYEPMNCNFEVFRDAEEVGSDGRPDLHEAGDRGADHSGHVDVFGRDAGLRSGETLHRSRDR</sequence>
<name>A0A9W7FT80_9STRA</name>
<dbReference type="Proteomes" id="UP001165122">
    <property type="component" value="Unassembled WGS sequence"/>
</dbReference>
<evidence type="ECO:0008006" key="5">
    <source>
        <dbReference type="Google" id="ProtNLM"/>
    </source>
</evidence>
<feature type="transmembrane region" description="Helical" evidence="2">
    <location>
        <begin position="602"/>
        <end position="624"/>
    </location>
</feature>
<dbReference type="PANTHER" id="PTHR46967">
    <property type="entry name" value="INSULIN-LIKE GROWTH FACTOR BINDING PROTEIN,N-TERMINAL"/>
    <property type="match status" value="1"/>
</dbReference>
<gene>
    <name evidence="3" type="ORF">TrLO_g5784</name>
</gene>
<dbReference type="EMBL" id="BRXW01000341">
    <property type="protein sequence ID" value="GMI18652.1"/>
    <property type="molecule type" value="Genomic_DNA"/>
</dbReference>